<feature type="transmembrane region" description="Helical" evidence="1">
    <location>
        <begin position="6"/>
        <end position="26"/>
    </location>
</feature>
<evidence type="ECO:0000256" key="1">
    <source>
        <dbReference type="SAM" id="Phobius"/>
    </source>
</evidence>
<reference evidence="2" key="1">
    <citation type="journal article" date="2014" name="Int. J. Syst. Evol. Microbiol.">
        <title>Complete genome sequence of Corynebacterium casei LMG S-19264T (=DSM 44701T), isolated from a smear-ripened cheese.</title>
        <authorList>
            <consortium name="US DOE Joint Genome Institute (JGI-PGF)"/>
            <person name="Walter F."/>
            <person name="Albersmeier A."/>
            <person name="Kalinowski J."/>
            <person name="Ruckert C."/>
        </authorList>
    </citation>
    <scope>NUCLEOTIDE SEQUENCE</scope>
    <source>
        <strain evidence="2">NBRC 110023</strain>
    </source>
</reference>
<evidence type="ECO:0000313" key="3">
    <source>
        <dbReference type="Proteomes" id="UP001156601"/>
    </source>
</evidence>
<comment type="caution">
    <text evidence="2">The sequence shown here is derived from an EMBL/GenBank/DDBJ whole genome shotgun (WGS) entry which is preliminary data.</text>
</comment>
<name>A0AA37SW94_9ALTE</name>
<accession>A0AA37SW94</accession>
<feature type="transmembrane region" description="Helical" evidence="1">
    <location>
        <begin position="99"/>
        <end position="120"/>
    </location>
</feature>
<gene>
    <name evidence="2" type="ORF">GCM10007852_06870</name>
</gene>
<evidence type="ECO:0000313" key="2">
    <source>
        <dbReference type="EMBL" id="GLR69779.1"/>
    </source>
</evidence>
<proteinExistence type="predicted"/>
<keyword evidence="3" id="KW-1185">Reference proteome</keyword>
<feature type="transmembrane region" description="Helical" evidence="1">
    <location>
        <begin position="65"/>
        <end position="87"/>
    </location>
</feature>
<evidence type="ECO:0008006" key="4">
    <source>
        <dbReference type="Google" id="ProtNLM"/>
    </source>
</evidence>
<reference evidence="2" key="2">
    <citation type="submission" date="2023-01" db="EMBL/GenBank/DDBJ databases">
        <title>Draft genome sequence of Agaribacter marinus strain NBRC 110023.</title>
        <authorList>
            <person name="Sun Q."/>
            <person name="Mori K."/>
        </authorList>
    </citation>
    <scope>NUCLEOTIDE SEQUENCE</scope>
    <source>
        <strain evidence="2">NBRC 110023</strain>
    </source>
</reference>
<dbReference type="AlphaFoldDB" id="A0AA37SW94"/>
<dbReference type="RefSeq" id="WP_284216090.1">
    <property type="nucleotide sequence ID" value="NZ_BSOT01000005.1"/>
</dbReference>
<sequence>MLSNILSSVMVPGIALLILSTTMRLGNVRAALTELIKALPSDLESLKSYQLLSARVSYLCKGLRLLNLSLLALIGSLIIDLLATQTIVAVQASVVVKGLVFSINFISLLLLFYGVIQLFLESKITGKSVISLSIDMLNLSKNKQI</sequence>
<organism evidence="2 3">
    <name type="scientific">Agaribacter marinus</name>
    <dbReference type="NCBI Taxonomy" id="1431249"/>
    <lineage>
        <taxon>Bacteria</taxon>
        <taxon>Pseudomonadati</taxon>
        <taxon>Pseudomonadota</taxon>
        <taxon>Gammaproteobacteria</taxon>
        <taxon>Alteromonadales</taxon>
        <taxon>Alteromonadaceae</taxon>
        <taxon>Agaribacter</taxon>
    </lineage>
</organism>
<keyword evidence="1" id="KW-1133">Transmembrane helix</keyword>
<protein>
    <recommendedName>
        <fullName evidence="4">DUF2721 domain-containing protein</fullName>
    </recommendedName>
</protein>
<keyword evidence="1" id="KW-0472">Membrane</keyword>
<keyword evidence="1" id="KW-0812">Transmembrane</keyword>
<dbReference type="Proteomes" id="UP001156601">
    <property type="component" value="Unassembled WGS sequence"/>
</dbReference>
<dbReference type="EMBL" id="BSOT01000005">
    <property type="protein sequence ID" value="GLR69779.1"/>
    <property type="molecule type" value="Genomic_DNA"/>
</dbReference>